<dbReference type="EMBL" id="JBCLVG010000002">
    <property type="protein sequence ID" value="MEN1947051.1"/>
    <property type="molecule type" value="Genomic_DNA"/>
</dbReference>
<gene>
    <name evidence="2" type="ORF">WJX64_10870</name>
</gene>
<dbReference type="InterPro" id="IPR012334">
    <property type="entry name" value="Pectin_lyas_fold"/>
</dbReference>
<dbReference type="NCBIfam" id="NF047446">
    <property type="entry name" value="barrel_OmpL47"/>
    <property type="match status" value="1"/>
</dbReference>
<keyword evidence="3" id="KW-1185">Reference proteome</keyword>
<comment type="caution">
    <text evidence="2">The sequence shown here is derived from an EMBL/GenBank/DDBJ whole genome shotgun (WGS) entry which is preliminary data.</text>
</comment>
<feature type="signal peptide" evidence="1">
    <location>
        <begin position="1"/>
        <end position="43"/>
    </location>
</feature>
<dbReference type="InterPro" id="IPR058094">
    <property type="entry name" value="Ig-like_OmpL47-like"/>
</dbReference>
<evidence type="ECO:0000256" key="1">
    <source>
        <dbReference type="SAM" id="SignalP"/>
    </source>
</evidence>
<name>A0ABU9W7B4_9MICO</name>
<dbReference type="Proteomes" id="UP001425155">
    <property type="component" value="Unassembled WGS sequence"/>
</dbReference>
<dbReference type="CDD" id="cd23669">
    <property type="entry name" value="GH55_SacteLam55A-like"/>
    <property type="match status" value="1"/>
</dbReference>
<accession>A0ABU9W7B4</accession>
<dbReference type="InterPro" id="IPR013783">
    <property type="entry name" value="Ig-like_fold"/>
</dbReference>
<dbReference type="InterPro" id="IPR059186">
    <property type="entry name" value="SACTE_4363"/>
</dbReference>
<evidence type="ECO:0000313" key="3">
    <source>
        <dbReference type="Proteomes" id="UP001425155"/>
    </source>
</evidence>
<evidence type="ECO:0008006" key="4">
    <source>
        <dbReference type="Google" id="ProtNLM"/>
    </source>
</evidence>
<dbReference type="Gene3D" id="2.60.40.10">
    <property type="entry name" value="Immunoglobulins"/>
    <property type="match status" value="1"/>
</dbReference>
<dbReference type="Gene3D" id="2.160.20.10">
    <property type="entry name" value="Single-stranded right-handed beta-helix, Pectin lyase-like"/>
    <property type="match status" value="1"/>
</dbReference>
<reference evidence="2 3" key="1">
    <citation type="submission" date="2024-03" db="EMBL/GenBank/DDBJ databases">
        <title>YIM 134122 draft genome.</title>
        <authorList>
            <person name="Zuo S."/>
            <person name="Xiong L."/>
        </authorList>
    </citation>
    <scope>NUCLEOTIDE SEQUENCE [LARGE SCALE GENOMIC DNA]</scope>
    <source>
        <strain evidence="2 3">YIM 134122</strain>
    </source>
</reference>
<sequence length="906" mass="92640">MRVPSPAPQGAPSQRRPLRALGLGVSVFALVASGAVVATPAHADPTNPDFGPNVTIFDPSTPVDEINATLASFANEAEFSTNRHAAFFKPGTYGSAAGENDPATATGIVNAEVGYYTSISGLGASPEDVHINGALHVEPVRACEPNPWDCQSPGSLTRFWRSLSNMSINPIQRPLGIDADRPFPSGVTDPHQMRWAVSQAAPLRRMNIEGSLTLFGRVGEYASGGYMANSAVSGTVVNGSQQQWFTRDSSVGTWEGGVWNVTSVGVEGAHAGTPAGSGDAATPLYTTVAETPVTRESPFLYLDGDEYKVFVPKAKTNSSGVDWSTDAASGDAISIADFFIAKTGDTAAQINAALAAGKNLLVTPGVYNLSEAISVTRADTVVLGLGLATLVPTNGNAAIDIADVTGVKVAGLTVDAGEVNSPVLVKVGPTDASASDAADPTTLSDVFVRVGGAHVGRATTSIEVNSDDVLLDHIWAWRADHGDGVAWDSNTGDHGVVVNGDDVTALGLFVEHYQKAQTVWNGNGGTTLFYQSELPYDPPSQAAWSDGDRLGYASYQVAPGVTSHSASGLGIYSFFNQNVDIRVESGIQAPKSAGVQFTNMVSVFLNGSGGINHIINDAGLPAVGSFASPGLLSYPPADTQAPTVAIAAAPATPDGSNGWYRSGVSLTVTGSDDFTPLTLEANVDGAGWTAVTGPIALADGTHSVQARATDGSGNVSAVAGWSGKVDGVAPVATVAFDATSRKASVTAADGAGSGVSGIEYRLGSGAWQAYTAPVAVGDAATTFGYRATDAAGNRSTDGSLSVPAKVAGKVPLAVAAASLCINGKVSVAVYALNIGKAKADIRLTTKWADAKFTGVGFGKAVYKLFPTGAKSVPKGTATVAGYTYVNGVGSYSTYTPGYAALNCGRR</sequence>
<dbReference type="RefSeq" id="WP_342113920.1">
    <property type="nucleotide sequence ID" value="NZ_JBCAUN010000002.1"/>
</dbReference>
<keyword evidence="1" id="KW-0732">Signal</keyword>
<proteinExistence type="predicted"/>
<feature type="chain" id="PRO_5045334464" description="Adenylyl cyclase" evidence="1">
    <location>
        <begin position="44"/>
        <end position="906"/>
    </location>
</feature>
<organism evidence="2 3">
    <name type="scientific">Leifsonia stereocauli</name>
    <dbReference type="NCBI Taxonomy" id="3134136"/>
    <lineage>
        <taxon>Bacteria</taxon>
        <taxon>Bacillati</taxon>
        <taxon>Actinomycetota</taxon>
        <taxon>Actinomycetes</taxon>
        <taxon>Micrococcales</taxon>
        <taxon>Microbacteriaceae</taxon>
        <taxon>Leifsonia</taxon>
    </lineage>
</organism>
<evidence type="ECO:0000313" key="2">
    <source>
        <dbReference type="EMBL" id="MEN1947051.1"/>
    </source>
</evidence>
<protein>
    <recommendedName>
        <fullName evidence="4">Adenylyl cyclase</fullName>
    </recommendedName>
</protein>